<dbReference type="SMART" id="SM00382">
    <property type="entry name" value="AAA"/>
    <property type="match status" value="1"/>
</dbReference>
<dbReference type="GO" id="GO:0016787">
    <property type="term" value="F:hydrolase activity"/>
    <property type="evidence" value="ECO:0007669"/>
    <property type="project" value="UniProtKB-KW"/>
</dbReference>
<dbReference type="GO" id="GO:0008186">
    <property type="term" value="F:ATP-dependent activity, acting on RNA"/>
    <property type="evidence" value="ECO:0007669"/>
    <property type="project" value="InterPro"/>
</dbReference>
<dbReference type="InterPro" id="IPR012340">
    <property type="entry name" value="NA-bd_OB-fold"/>
</dbReference>
<dbReference type="SMART" id="SM00357">
    <property type="entry name" value="CSP"/>
    <property type="match status" value="1"/>
</dbReference>
<dbReference type="SMART" id="SM00959">
    <property type="entry name" value="Rho_N"/>
    <property type="match status" value="1"/>
</dbReference>
<keyword evidence="5" id="KW-0347">Helicase</keyword>
<keyword evidence="3" id="KW-0547">Nucleotide-binding</keyword>
<dbReference type="InterPro" id="IPR004665">
    <property type="entry name" value="Term_rho"/>
</dbReference>
<dbReference type="PANTHER" id="PTHR46425:SF1">
    <property type="entry name" value="TRANSCRIPTION TERMINATION FACTOR RHO"/>
    <property type="match status" value="1"/>
</dbReference>
<evidence type="ECO:0000256" key="7">
    <source>
        <dbReference type="ARBA" id="ARBA00022884"/>
    </source>
</evidence>
<evidence type="ECO:0000259" key="10">
    <source>
        <dbReference type="PROSITE" id="PS51856"/>
    </source>
</evidence>
<proteinExistence type="inferred from homology"/>
<dbReference type="Proteomes" id="UP001174909">
    <property type="component" value="Unassembled WGS sequence"/>
</dbReference>
<dbReference type="GO" id="GO:0003723">
    <property type="term" value="F:RNA binding"/>
    <property type="evidence" value="ECO:0007669"/>
    <property type="project" value="UniProtKB-KW"/>
</dbReference>
<keyword evidence="2" id="KW-0806">Transcription termination</keyword>
<dbReference type="PROSITE" id="PS51856">
    <property type="entry name" value="RHO_RNA_BD"/>
    <property type="match status" value="1"/>
</dbReference>
<dbReference type="SUPFAM" id="SSF50249">
    <property type="entry name" value="Nucleic acid-binding proteins"/>
    <property type="match status" value="1"/>
</dbReference>
<dbReference type="InterPro" id="IPR011129">
    <property type="entry name" value="CSD"/>
</dbReference>
<keyword evidence="8" id="KW-0805">Transcription regulation</keyword>
<keyword evidence="7" id="KW-0694">RNA-binding</keyword>
<protein>
    <submittedName>
        <fullName evidence="11">Transcription termination factor Rho</fullName>
    </submittedName>
</protein>
<name>A0AA35S2M8_GEOBA</name>
<evidence type="ECO:0000256" key="9">
    <source>
        <dbReference type="ARBA" id="ARBA00023163"/>
    </source>
</evidence>
<evidence type="ECO:0000256" key="1">
    <source>
        <dbReference type="ARBA" id="ARBA00008936"/>
    </source>
</evidence>
<dbReference type="NCBIfam" id="NF006886">
    <property type="entry name" value="PRK09376.1"/>
    <property type="match status" value="1"/>
</dbReference>
<gene>
    <name evidence="11" type="ORF">GBAR_LOCUS13122</name>
</gene>
<dbReference type="SUPFAM" id="SSF52540">
    <property type="entry name" value="P-loop containing nucleoside triphosphate hydrolases"/>
    <property type="match status" value="1"/>
</dbReference>
<keyword evidence="12" id="KW-1185">Reference proteome</keyword>
<evidence type="ECO:0000256" key="3">
    <source>
        <dbReference type="ARBA" id="ARBA00022741"/>
    </source>
</evidence>
<comment type="similarity">
    <text evidence="1">Belongs to the ATPase alpha/beta chains family.</text>
</comment>
<evidence type="ECO:0000313" key="12">
    <source>
        <dbReference type="Proteomes" id="UP001174909"/>
    </source>
</evidence>
<evidence type="ECO:0000256" key="4">
    <source>
        <dbReference type="ARBA" id="ARBA00022801"/>
    </source>
</evidence>
<dbReference type="InterPro" id="IPR000194">
    <property type="entry name" value="ATPase_F1/V1/A1_a/bsu_nucl-bd"/>
</dbReference>
<evidence type="ECO:0000256" key="8">
    <source>
        <dbReference type="ARBA" id="ARBA00023015"/>
    </source>
</evidence>
<dbReference type="CDD" id="cd04459">
    <property type="entry name" value="Rho_CSD"/>
    <property type="match status" value="1"/>
</dbReference>
<keyword evidence="4" id="KW-0378">Hydrolase</keyword>
<dbReference type="HAMAP" id="MF_01884">
    <property type="entry name" value="Rho"/>
    <property type="match status" value="1"/>
</dbReference>
<evidence type="ECO:0000256" key="5">
    <source>
        <dbReference type="ARBA" id="ARBA00022806"/>
    </source>
</evidence>
<dbReference type="EMBL" id="CASHTH010001945">
    <property type="protein sequence ID" value="CAI8022318.1"/>
    <property type="molecule type" value="Genomic_DNA"/>
</dbReference>
<dbReference type="Gene3D" id="2.40.50.140">
    <property type="entry name" value="Nucleic acid-binding proteins"/>
    <property type="match status" value="1"/>
</dbReference>
<dbReference type="InterPro" id="IPR011112">
    <property type="entry name" value="Rho-like_N"/>
</dbReference>
<sequence length="410" mass="45253">MSPPDLQQVAADLGVESPDALTRQDLLYGVLGAHTSQGGRVVAQGTLHRLVEGFGFLRSPINSYLPGPNDVYVSPTQIRRYNLRNGDMLLGDVRRPRRGERYFGLRDLDMVNGEPAVENPDRPEFESLTPLHPDRIIRLENDSENLAARVVDLVAPIGAGQRGLIVAPPRAGKTVLLQSIAAGIQRNHPDIELMVLLVDERPEEVSDMVKNVQGEILSSTFDERGIRHIQVAEAALDRAKRRVELGKDVVILLDSLTRLARAYNHTKASAQGRLLSGGMDATAIQYPKKFFGAARNIEHGGSLTILATALVDTGSRMDDLVYEEFKGTGNMEIHLDQRLLEQRLFPAIDLHQSGTRREELLLSPGELQRMVVLRRVLASLDAVEAMALVIERMRQTASNADFLRAMTDSG</sequence>
<dbReference type="Pfam" id="PF07497">
    <property type="entry name" value="Rho_RNA_bind"/>
    <property type="match status" value="1"/>
</dbReference>
<reference evidence="11" key="1">
    <citation type="submission" date="2023-03" db="EMBL/GenBank/DDBJ databases">
        <authorList>
            <person name="Steffen K."/>
            <person name="Cardenas P."/>
        </authorList>
    </citation>
    <scope>NUCLEOTIDE SEQUENCE</scope>
</reference>
<dbReference type="GO" id="GO:0004386">
    <property type="term" value="F:helicase activity"/>
    <property type="evidence" value="ECO:0007669"/>
    <property type="project" value="UniProtKB-KW"/>
</dbReference>
<keyword evidence="9" id="KW-0804">Transcription</keyword>
<comment type="caution">
    <text evidence="11">The sequence shown here is derived from an EMBL/GenBank/DDBJ whole genome shotgun (WGS) entry which is preliminary data.</text>
</comment>
<dbReference type="InterPro" id="IPR003593">
    <property type="entry name" value="AAA+_ATPase"/>
</dbReference>
<dbReference type="InterPro" id="IPR011113">
    <property type="entry name" value="Rho_RNA-bd"/>
</dbReference>
<organism evidence="11 12">
    <name type="scientific">Geodia barretti</name>
    <name type="common">Barrett's horny sponge</name>
    <dbReference type="NCBI Taxonomy" id="519541"/>
    <lineage>
        <taxon>Eukaryota</taxon>
        <taxon>Metazoa</taxon>
        <taxon>Porifera</taxon>
        <taxon>Demospongiae</taxon>
        <taxon>Heteroscleromorpha</taxon>
        <taxon>Tetractinellida</taxon>
        <taxon>Astrophorina</taxon>
        <taxon>Geodiidae</taxon>
        <taxon>Geodia</taxon>
    </lineage>
</organism>
<dbReference type="CDD" id="cd01128">
    <property type="entry name" value="rho_factor_C"/>
    <property type="match status" value="1"/>
</dbReference>
<accession>A0AA35S2M8</accession>
<dbReference type="Gene3D" id="3.40.50.300">
    <property type="entry name" value="P-loop containing nucleotide triphosphate hydrolases"/>
    <property type="match status" value="1"/>
</dbReference>
<dbReference type="NCBIfam" id="TIGR00767">
    <property type="entry name" value="rho"/>
    <property type="match status" value="1"/>
</dbReference>
<dbReference type="GO" id="GO:0005524">
    <property type="term" value="F:ATP binding"/>
    <property type="evidence" value="ECO:0007669"/>
    <property type="project" value="UniProtKB-KW"/>
</dbReference>
<evidence type="ECO:0000256" key="6">
    <source>
        <dbReference type="ARBA" id="ARBA00022840"/>
    </source>
</evidence>
<dbReference type="AlphaFoldDB" id="A0AA35S2M8"/>
<dbReference type="Pfam" id="PF07498">
    <property type="entry name" value="Rho_N"/>
    <property type="match status" value="1"/>
</dbReference>
<dbReference type="PANTHER" id="PTHR46425">
    <property type="entry name" value="TRANSCRIPTION TERMINATION FACTOR RHO"/>
    <property type="match status" value="1"/>
</dbReference>
<keyword evidence="6" id="KW-0067">ATP-binding</keyword>
<dbReference type="GO" id="GO:0006353">
    <property type="term" value="P:DNA-templated transcription termination"/>
    <property type="evidence" value="ECO:0007669"/>
    <property type="project" value="UniProtKB-KW"/>
</dbReference>
<dbReference type="Pfam" id="PF00006">
    <property type="entry name" value="ATP-synt_ab"/>
    <property type="match status" value="1"/>
</dbReference>
<dbReference type="InterPro" id="IPR041703">
    <property type="entry name" value="Rho_factor_ATP-bd"/>
</dbReference>
<evidence type="ECO:0000313" key="11">
    <source>
        <dbReference type="EMBL" id="CAI8022318.1"/>
    </source>
</evidence>
<dbReference type="InterPro" id="IPR027417">
    <property type="entry name" value="P-loop_NTPase"/>
</dbReference>
<feature type="domain" description="Rho RNA-BD" evidence="10">
    <location>
        <begin position="40"/>
        <end position="115"/>
    </location>
</feature>
<evidence type="ECO:0000256" key="2">
    <source>
        <dbReference type="ARBA" id="ARBA00022472"/>
    </source>
</evidence>